<dbReference type="InterPro" id="IPR045090">
    <property type="entry name" value="Pept_M3A_M3B"/>
</dbReference>
<dbReference type="Gene3D" id="1.10.1370.10">
    <property type="entry name" value="Neurolysin, domain 3"/>
    <property type="match status" value="1"/>
</dbReference>
<reference evidence="10 11" key="1">
    <citation type="submission" date="2019-02" db="EMBL/GenBank/DDBJ databases">
        <title>Deep-cultivation of Planctomycetes and their phenomic and genomic characterization uncovers novel biology.</title>
        <authorList>
            <person name="Wiegand S."/>
            <person name="Jogler M."/>
            <person name="Boedeker C."/>
            <person name="Pinto D."/>
            <person name="Vollmers J."/>
            <person name="Rivas-Marin E."/>
            <person name="Kohn T."/>
            <person name="Peeters S.H."/>
            <person name="Heuer A."/>
            <person name="Rast P."/>
            <person name="Oberbeckmann S."/>
            <person name="Bunk B."/>
            <person name="Jeske O."/>
            <person name="Meyerdierks A."/>
            <person name="Storesund J.E."/>
            <person name="Kallscheuer N."/>
            <person name="Luecker S."/>
            <person name="Lage O.M."/>
            <person name="Pohl T."/>
            <person name="Merkel B.J."/>
            <person name="Hornburger P."/>
            <person name="Mueller R.-W."/>
            <person name="Bruemmer F."/>
            <person name="Labrenz M."/>
            <person name="Spormann A.M."/>
            <person name="Op den Camp H."/>
            <person name="Overmann J."/>
            <person name="Amann R."/>
            <person name="Jetten M.S.M."/>
            <person name="Mascher T."/>
            <person name="Medema M.H."/>
            <person name="Devos D.P."/>
            <person name="Kaster A.-K."/>
            <person name="Ovreas L."/>
            <person name="Rohde M."/>
            <person name="Galperin M.Y."/>
            <person name="Jogler C."/>
        </authorList>
    </citation>
    <scope>NUCLEOTIDE SEQUENCE [LARGE SCALE GENOMIC DNA]</scope>
    <source>
        <strain evidence="10 11">K22_7</strain>
    </source>
</reference>
<keyword evidence="4 7" id="KW-0378">Hydrolase</keyword>
<comment type="cofactor">
    <cofactor evidence="7">
        <name>Zn(2+)</name>
        <dbReference type="ChEBI" id="CHEBI:29105"/>
    </cofactor>
    <text evidence="7">Binds 1 zinc ion.</text>
</comment>
<dbReference type="Proteomes" id="UP000318538">
    <property type="component" value="Chromosome"/>
</dbReference>
<gene>
    <name evidence="10" type="primary">dcp</name>
    <name evidence="10" type="ORF">K227x_26650</name>
</gene>
<keyword evidence="10" id="KW-0121">Carboxypeptidase</keyword>
<name>A0A517NAW0_9BACT</name>
<evidence type="ECO:0000256" key="5">
    <source>
        <dbReference type="ARBA" id="ARBA00022833"/>
    </source>
</evidence>
<evidence type="ECO:0000256" key="6">
    <source>
        <dbReference type="ARBA" id="ARBA00023049"/>
    </source>
</evidence>
<evidence type="ECO:0000313" key="11">
    <source>
        <dbReference type="Proteomes" id="UP000318538"/>
    </source>
</evidence>
<protein>
    <submittedName>
        <fullName evidence="10">Peptidyl-dipeptidase dcp</fullName>
        <ecNumber evidence="10">3.4.15.5</ecNumber>
    </submittedName>
</protein>
<evidence type="ECO:0000256" key="8">
    <source>
        <dbReference type="SAM" id="SignalP"/>
    </source>
</evidence>
<evidence type="ECO:0000313" key="10">
    <source>
        <dbReference type="EMBL" id="QDT04275.1"/>
    </source>
</evidence>
<feature type="signal peptide" evidence="8">
    <location>
        <begin position="1"/>
        <end position="22"/>
    </location>
</feature>
<dbReference type="CDD" id="cd06456">
    <property type="entry name" value="M3A_DCP"/>
    <property type="match status" value="1"/>
</dbReference>
<dbReference type="AlphaFoldDB" id="A0A517NAW0"/>
<dbReference type="EC" id="3.4.15.5" evidence="10"/>
<organism evidence="10 11">
    <name type="scientific">Rubripirellula lacrimiformis</name>
    <dbReference type="NCBI Taxonomy" id="1930273"/>
    <lineage>
        <taxon>Bacteria</taxon>
        <taxon>Pseudomonadati</taxon>
        <taxon>Planctomycetota</taxon>
        <taxon>Planctomycetia</taxon>
        <taxon>Pirellulales</taxon>
        <taxon>Pirellulaceae</taxon>
        <taxon>Rubripirellula</taxon>
    </lineage>
</organism>
<proteinExistence type="inferred from homology"/>
<keyword evidence="8" id="KW-0732">Signal</keyword>
<dbReference type="PANTHER" id="PTHR43660">
    <property type="entry name" value="DIPEPTIDYL CARBOXYPEPTIDASE"/>
    <property type="match status" value="1"/>
</dbReference>
<keyword evidence="2 7" id="KW-0645">Protease</keyword>
<dbReference type="SUPFAM" id="SSF55486">
    <property type="entry name" value="Metalloproteases ('zincins'), catalytic domain"/>
    <property type="match status" value="1"/>
</dbReference>
<dbReference type="Gene3D" id="3.40.390.10">
    <property type="entry name" value="Collagenase (Catalytic Domain)"/>
    <property type="match status" value="1"/>
</dbReference>
<evidence type="ECO:0000256" key="7">
    <source>
        <dbReference type="RuleBase" id="RU003435"/>
    </source>
</evidence>
<evidence type="ECO:0000256" key="1">
    <source>
        <dbReference type="ARBA" id="ARBA00006040"/>
    </source>
</evidence>
<dbReference type="InterPro" id="IPR024079">
    <property type="entry name" value="MetalloPept_cat_dom_sf"/>
</dbReference>
<dbReference type="GO" id="GO:0046872">
    <property type="term" value="F:metal ion binding"/>
    <property type="evidence" value="ECO:0007669"/>
    <property type="project" value="UniProtKB-UniRule"/>
</dbReference>
<dbReference type="GO" id="GO:0004180">
    <property type="term" value="F:carboxypeptidase activity"/>
    <property type="evidence" value="ECO:0007669"/>
    <property type="project" value="UniProtKB-KW"/>
</dbReference>
<evidence type="ECO:0000256" key="2">
    <source>
        <dbReference type="ARBA" id="ARBA00022670"/>
    </source>
</evidence>
<feature type="domain" description="Peptidase M3A/M3B catalytic" evidence="9">
    <location>
        <begin position="272"/>
        <end position="722"/>
    </location>
</feature>
<dbReference type="EMBL" id="CP036525">
    <property type="protein sequence ID" value="QDT04275.1"/>
    <property type="molecule type" value="Genomic_DNA"/>
</dbReference>
<dbReference type="KEGG" id="rlc:K227x_26650"/>
<evidence type="ECO:0000256" key="3">
    <source>
        <dbReference type="ARBA" id="ARBA00022723"/>
    </source>
</evidence>
<dbReference type="Pfam" id="PF01432">
    <property type="entry name" value="Peptidase_M3"/>
    <property type="match status" value="1"/>
</dbReference>
<keyword evidence="11" id="KW-1185">Reference proteome</keyword>
<dbReference type="GO" id="GO:0005829">
    <property type="term" value="C:cytosol"/>
    <property type="evidence" value="ECO:0007669"/>
    <property type="project" value="TreeGrafter"/>
</dbReference>
<dbReference type="FunFam" id="3.40.390.10:FF:000009">
    <property type="entry name" value="Oligopeptidase A"/>
    <property type="match status" value="1"/>
</dbReference>
<comment type="similarity">
    <text evidence="1 7">Belongs to the peptidase M3 family.</text>
</comment>
<keyword evidence="6 7" id="KW-0482">Metalloprotease</keyword>
<sequence length="726" mass="82126" precursor="true">MMLRPYLMPAILILLTPAVSFSDDDPAPQKSLSKGKTATMDLDTPLLKPWTGPYDGVPPWTSVRTEEFIPAFDIAIERADQEINAIADNPQPATFENTILALENAGQDLRRLESMFFVHASNLNVGPIPDIEKSVVPKLSVHEDSIYQNQKLFERISAVHDSDAMKDKTFTLAQQRLVDDLFKTFIRKGARLSNSDKARLSQINTRLARLFTEFSQNVLEDEKGYVTWIDDEAKLTGLPDSVVDAMASAAKERSNLNGQWAVTNTRSSMDPVLTYADDRGLREVVWRNYYNRGDNGDEHDNNAIISEILKLRAARAKLLGYPTHAHWRMEPTMAKDPQAAMDLMMKVWPKAVARVKEEVADMQTIADAETTAGQSIKIEPWDYRYYAEKVRKDKYDLDLNEVKPYMQLDKLREAMMWAAGRLYGLQFKQVSGLPVFHPDVTVWEVSKADGSLAGLWYLDPFAREGKRSGAWMTDYREQQNVTSEIRPIVSNNSNFVKSGDGATLISWDDAVTLFHEFGHALHSLLSDVKYRSQAGTNVARDYVEFPSQVNEHWLDTPEVLNQFAVHYKTGEPLPQELIDKIKKASTFNKGFDTVEYLASALMDMKLHLAGDADIDPDKFERETLAQMGMPSELPMRHRTPHFAHIFSSDSYSAGYYSYLWADALTADAAERFVEAGSFYDEEVAKSLYQNVMSVGDTIDPAEGFRRFRGRDVDTGALLRKRGFPVE</sequence>
<dbReference type="GO" id="GO:0006508">
    <property type="term" value="P:proteolysis"/>
    <property type="evidence" value="ECO:0007669"/>
    <property type="project" value="UniProtKB-KW"/>
</dbReference>
<dbReference type="GO" id="GO:0008241">
    <property type="term" value="F:peptidyl-dipeptidase activity"/>
    <property type="evidence" value="ECO:0007669"/>
    <property type="project" value="UniProtKB-EC"/>
</dbReference>
<dbReference type="InterPro" id="IPR034005">
    <property type="entry name" value="M3A_DCP"/>
</dbReference>
<dbReference type="InterPro" id="IPR024077">
    <property type="entry name" value="Neurolysin/TOP_dom2"/>
</dbReference>
<dbReference type="PANTHER" id="PTHR43660:SF1">
    <property type="entry name" value="DIPEPTIDYL CARBOXYPEPTIDASE"/>
    <property type="match status" value="1"/>
</dbReference>
<keyword evidence="3 7" id="KW-0479">Metal-binding</keyword>
<evidence type="ECO:0000256" key="4">
    <source>
        <dbReference type="ARBA" id="ARBA00022801"/>
    </source>
</evidence>
<keyword evidence="5 7" id="KW-0862">Zinc</keyword>
<dbReference type="GO" id="GO:0004222">
    <property type="term" value="F:metalloendopeptidase activity"/>
    <property type="evidence" value="ECO:0007669"/>
    <property type="project" value="InterPro"/>
</dbReference>
<dbReference type="InterPro" id="IPR001567">
    <property type="entry name" value="Pept_M3A_M3B_dom"/>
</dbReference>
<accession>A0A517NAW0</accession>
<evidence type="ECO:0000259" key="9">
    <source>
        <dbReference type="Pfam" id="PF01432"/>
    </source>
</evidence>
<feature type="chain" id="PRO_5021723229" evidence="8">
    <location>
        <begin position="23"/>
        <end position="726"/>
    </location>
</feature>